<dbReference type="InterPro" id="IPR001810">
    <property type="entry name" value="F-box_dom"/>
</dbReference>
<dbReference type="GO" id="GO:0003824">
    <property type="term" value="F:catalytic activity"/>
    <property type="evidence" value="ECO:0007669"/>
    <property type="project" value="InterPro"/>
</dbReference>
<evidence type="ECO:0000313" key="2">
    <source>
        <dbReference type="EMBL" id="KAJ7314398.1"/>
    </source>
</evidence>
<keyword evidence="3" id="KW-1185">Reference proteome</keyword>
<organism evidence="2 3">
    <name type="scientific">Mycena albidolilacea</name>
    <dbReference type="NCBI Taxonomy" id="1033008"/>
    <lineage>
        <taxon>Eukaryota</taxon>
        <taxon>Fungi</taxon>
        <taxon>Dikarya</taxon>
        <taxon>Basidiomycota</taxon>
        <taxon>Agaricomycotina</taxon>
        <taxon>Agaricomycetes</taxon>
        <taxon>Agaricomycetidae</taxon>
        <taxon>Agaricales</taxon>
        <taxon>Marasmiineae</taxon>
        <taxon>Mycenaceae</taxon>
        <taxon>Mycena</taxon>
    </lineage>
</organism>
<dbReference type="Pfam" id="PF12937">
    <property type="entry name" value="F-box-like"/>
    <property type="match status" value="1"/>
</dbReference>
<dbReference type="Gene3D" id="3.40.50.1580">
    <property type="entry name" value="Nucleoside phosphorylase domain"/>
    <property type="match status" value="1"/>
</dbReference>
<protein>
    <submittedName>
        <fullName evidence="2">Purine nucleoside permease-domain-containing protein</fullName>
    </submittedName>
</protein>
<evidence type="ECO:0000313" key="3">
    <source>
        <dbReference type="Proteomes" id="UP001218218"/>
    </source>
</evidence>
<dbReference type="PANTHER" id="PTHR38643">
    <property type="entry name" value="PURINE NUCLEOSIDE PERMEASE C285.05-RELATED"/>
    <property type="match status" value="1"/>
</dbReference>
<dbReference type="Gene3D" id="3.80.10.10">
    <property type="entry name" value="Ribonuclease Inhibitor"/>
    <property type="match status" value="1"/>
</dbReference>
<dbReference type="Pfam" id="PF06516">
    <property type="entry name" value="NUP"/>
    <property type="match status" value="1"/>
</dbReference>
<sequence>MMPTPGSSFADEPVDSSTVSRDILNTNDAPAEHNLPSIREFVSRGSARRAYLDAKIAPLRAELNKLLEERDFLDTEIRKHEGALSPLRRIPPEILSLIFTCASPSNASLMNLEDGPWPLSRVCSRWRTIALSQPSLWNELSLNFTDDLLATPEVLGIFPLVEAHLERSQNLPLDIAFSPYYETHCTESEQSVLDLLVTHCYHWETILFSGAAELYDSLMVHIYGRLPTLRKLDIRVSSPLDAFENDEPGADISHLFEYCPALQEAFINLGRYGGKTPVTAELPCVQLLRYGASNLWTNHIEVLSSATNLVDCVLRLIDPEGVPPPERPIVLPQLRRLSTSTAAVLDHLDTPALRELYCSDHSTGLSAFLTRCPKLEQLFSGEIPTAADIGVLLRAAPATTNLFLHLPIAFSSDLFSLLDTPTLAANPEQPATLPVLDTLSLGLNSIERTLGPLDVDEDQLMRVVEGRWEHGSLRALHLYAMRFTPSAVTLGRMQALRAQGMEIVLYKRSDYIILGCITMLWSQIAQSVFSSLLLTGGGYTIIKPRVFIVNFFGSEAQEWHNIPEFDLLAQNITVPGFSALFPDVHCTQDGSICQLVTGQAEINAASTVSSLLHSHRFDLSSTYFVLAGIGGVSPRRATVGSVTLARYAVQGGLQHEIDAREKPAHFPSGYFAQGTTTPGQYPGWLDGTEVFEVNDALRQVAVGFAQAANLTDTDECKRLRATYSSPIFAAGAAPPSIVMCDTLTSDTYWTGALLAEAFENTTSLLTNGQAVYCSSQQEDNAVLHALLRGAVFDLVDFSRIIVMRAASDFDRPPEGGSAADNLFAPAVGFPPALLNLRLAGVKVVQGIIDGWSATFERGIEPSNYVGDMLGSLGGEPDFGPGSARVIWA</sequence>
<dbReference type="AlphaFoldDB" id="A0AAD7ED46"/>
<name>A0AAD7ED46_9AGAR</name>
<dbReference type="GO" id="GO:0009116">
    <property type="term" value="P:nucleoside metabolic process"/>
    <property type="evidence" value="ECO:0007669"/>
    <property type="project" value="InterPro"/>
</dbReference>
<dbReference type="GO" id="GO:0055085">
    <property type="term" value="P:transmembrane transport"/>
    <property type="evidence" value="ECO:0007669"/>
    <property type="project" value="InterPro"/>
</dbReference>
<reference evidence="2" key="1">
    <citation type="submission" date="2023-03" db="EMBL/GenBank/DDBJ databases">
        <title>Massive genome expansion in bonnet fungi (Mycena s.s.) driven by repeated elements and novel gene families across ecological guilds.</title>
        <authorList>
            <consortium name="Lawrence Berkeley National Laboratory"/>
            <person name="Harder C.B."/>
            <person name="Miyauchi S."/>
            <person name="Viragh M."/>
            <person name="Kuo A."/>
            <person name="Thoen E."/>
            <person name="Andreopoulos B."/>
            <person name="Lu D."/>
            <person name="Skrede I."/>
            <person name="Drula E."/>
            <person name="Henrissat B."/>
            <person name="Morin E."/>
            <person name="Kohler A."/>
            <person name="Barry K."/>
            <person name="LaButti K."/>
            <person name="Morin E."/>
            <person name="Salamov A."/>
            <person name="Lipzen A."/>
            <person name="Mereny Z."/>
            <person name="Hegedus B."/>
            <person name="Baldrian P."/>
            <person name="Stursova M."/>
            <person name="Weitz H."/>
            <person name="Taylor A."/>
            <person name="Grigoriev I.V."/>
            <person name="Nagy L.G."/>
            <person name="Martin F."/>
            <person name="Kauserud H."/>
        </authorList>
    </citation>
    <scope>NUCLEOTIDE SEQUENCE</scope>
    <source>
        <strain evidence="2">CBHHK002</strain>
    </source>
</reference>
<dbReference type="GO" id="GO:0005783">
    <property type="term" value="C:endoplasmic reticulum"/>
    <property type="evidence" value="ECO:0007669"/>
    <property type="project" value="TreeGrafter"/>
</dbReference>
<evidence type="ECO:0000259" key="1">
    <source>
        <dbReference type="Pfam" id="PF12937"/>
    </source>
</evidence>
<dbReference type="Proteomes" id="UP001218218">
    <property type="component" value="Unassembled WGS sequence"/>
</dbReference>
<dbReference type="InterPro" id="IPR009486">
    <property type="entry name" value="Pur_nuclsid_perm"/>
</dbReference>
<feature type="domain" description="F-box" evidence="1">
    <location>
        <begin position="88"/>
        <end position="142"/>
    </location>
</feature>
<proteinExistence type="predicted"/>
<dbReference type="InterPro" id="IPR035994">
    <property type="entry name" value="Nucleoside_phosphorylase_sf"/>
</dbReference>
<dbReference type="Gene3D" id="1.20.1280.50">
    <property type="match status" value="1"/>
</dbReference>
<accession>A0AAD7ED46</accession>
<comment type="caution">
    <text evidence="2">The sequence shown here is derived from an EMBL/GenBank/DDBJ whole genome shotgun (WGS) entry which is preliminary data.</text>
</comment>
<dbReference type="InterPro" id="IPR032675">
    <property type="entry name" value="LRR_dom_sf"/>
</dbReference>
<gene>
    <name evidence="2" type="ORF">DFH08DRAFT_1087275</name>
</gene>
<dbReference type="PANTHER" id="PTHR38643:SF1">
    <property type="entry name" value="PURINE NUCLEOSIDE PERMEASE C285.05-RELATED"/>
    <property type="match status" value="1"/>
</dbReference>
<dbReference type="EMBL" id="JARIHO010000067">
    <property type="protein sequence ID" value="KAJ7314398.1"/>
    <property type="molecule type" value="Genomic_DNA"/>
</dbReference>